<dbReference type="EMBL" id="LS974202">
    <property type="protein sequence ID" value="SSC13885.1"/>
    <property type="molecule type" value="Genomic_DNA"/>
</dbReference>
<sequence>MIILLLLTLIQSNVPVELFAIKNLTPGIAVFGLSFISLFSGMIIAKDRTSSFMLRLLTSPMRAGDYILGYTLPLIPMAALQILVCFIVAVPLGLEININMLLALIVLMPAALLYIAIGLLCGSLFTDKQVGGVCGALLNNGSAWLSGAWFDVELVGGAFKAIAKALPFLHAVNAGRYALNGEYGRIMPELYWVIGYTVALTVLAIIAFTKKMNSDNP</sequence>
<name>A0A7Z7PQ91_9BACT</name>
<keyword evidence="8" id="KW-1185">Reference proteome</keyword>
<dbReference type="InterPro" id="IPR000412">
    <property type="entry name" value="ABC_2_transport"/>
</dbReference>
<dbReference type="GO" id="GO:0140359">
    <property type="term" value="F:ABC-type transporter activity"/>
    <property type="evidence" value="ECO:0007669"/>
    <property type="project" value="InterPro"/>
</dbReference>
<feature type="transmembrane region" description="Helical" evidence="5">
    <location>
        <begin position="190"/>
        <end position="209"/>
    </location>
</feature>
<dbReference type="InterPro" id="IPR013525">
    <property type="entry name" value="ABC2_TM"/>
</dbReference>
<dbReference type="PANTHER" id="PTHR43077:SF11">
    <property type="entry name" value="TRANSPORT PERMEASE YVFS-RELATED"/>
    <property type="match status" value="1"/>
</dbReference>
<protein>
    <submittedName>
        <fullName evidence="7">ABC-2 type transporter</fullName>
    </submittedName>
</protein>
<dbReference type="AlphaFoldDB" id="A0A7Z7PQ91"/>
<evidence type="ECO:0000259" key="6">
    <source>
        <dbReference type="Pfam" id="PF01061"/>
    </source>
</evidence>
<keyword evidence="3 5" id="KW-1133">Transmembrane helix</keyword>
<evidence type="ECO:0000256" key="5">
    <source>
        <dbReference type="SAM" id="Phobius"/>
    </source>
</evidence>
<accession>A0A7Z7PQ91</accession>
<evidence type="ECO:0000256" key="4">
    <source>
        <dbReference type="ARBA" id="ARBA00023136"/>
    </source>
</evidence>
<dbReference type="Proteomes" id="UP000250796">
    <property type="component" value="Chromosome MESINF"/>
</dbReference>
<evidence type="ECO:0000313" key="8">
    <source>
        <dbReference type="Proteomes" id="UP000250796"/>
    </source>
</evidence>
<dbReference type="Pfam" id="PF01061">
    <property type="entry name" value="ABC2_membrane"/>
    <property type="match status" value="1"/>
</dbReference>
<reference evidence="7 8" key="1">
    <citation type="submission" date="2017-01" db="EMBL/GenBank/DDBJ databases">
        <authorList>
            <person name="Erauso G."/>
        </authorList>
    </citation>
    <scope>NUCLEOTIDE SEQUENCE [LARGE SCALE GENOMIC DNA]</scope>
    <source>
        <strain evidence="7">MESINF1</strain>
    </source>
</reference>
<gene>
    <name evidence="7" type="ORF">MESINF_2446</name>
</gene>
<feature type="transmembrane region" description="Helical" evidence="5">
    <location>
        <begin position="66"/>
        <end position="94"/>
    </location>
</feature>
<dbReference type="KEGG" id="minf:MESINF_2446"/>
<proteinExistence type="predicted"/>
<keyword evidence="2 5" id="KW-0812">Transmembrane</keyword>
<dbReference type="RefSeq" id="WP_231936753.1">
    <property type="nucleotide sequence ID" value="NZ_LS974202.1"/>
</dbReference>
<organism evidence="7 8">
    <name type="scientific">Mesotoga infera</name>
    <dbReference type="NCBI Taxonomy" id="1236046"/>
    <lineage>
        <taxon>Bacteria</taxon>
        <taxon>Thermotogati</taxon>
        <taxon>Thermotogota</taxon>
        <taxon>Thermotogae</taxon>
        <taxon>Kosmotogales</taxon>
        <taxon>Kosmotogaceae</taxon>
        <taxon>Mesotoga</taxon>
    </lineage>
</organism>
<feature type="transmembrane region" description="Helical" evidence="5">
    <location>
        <begin position="28"/>
        <end position="45"/>
    </location>
</feature>
<feature type="domain" description="ABC-2 type transporter transmembrane" evidence="6">
    <location>
        <begin position="2"/>
        <end position="178"/>
    </location>
</feature>
<dbReference type="PIRSF" id="PIRSF006648">
    <property type="entry name" value="DrrB"/>
    <property type="match status" value="1"/>
</dbReference>
<dbReference type="InterPro" id="IPR051328">
    <property type="entry name" value="T7SS_ABC-Transporter"/>
</dbReference>
<evidence type="ECO:0000256" key="1">
    <source>
        <dbReference type="ARBA" id="ARBA00004141"/>
    </source>
</evidence>
<comment type="subcellular location">
    <subcellularLocation>
        <location evidence="1">Membrane</location>
        <topology evidence="1">Multi-pass membrane protein</topology>
    </subcellularLocation>
</comment>
<evidence type="ECO:0000256" key="2">
    <source>
        <dbReference type="ARBA" id="ARBA00022692"/>
    </source>
</evidence>
<evidence type="ECO:0000313" key="7">
    <source>
        <dbReference type="EMBL" id="SSC13885.1"/>
    </source>
</evidence>
<keyword evidence="4 5" id="KW-0472">Membrane</keyword>
<dbReference type="GO" id="GO:0043190">
    <property type="term" value="C:ATP-binding cassette (ABC) transporter complex"/>
    <property type="evidence" value="ECO:0007669"/>
    <property type="project" value="InterPro"/>
</dbReference>
<evidence type="ECO:0000256" key="3">
    <source>
        <dbReference type="ARBA" id="ARBA00022989"/>
    </source>
</evidence>
<dbReference type="PANTHER" id="PTHR43077">
    <property type="entry name" value="TRANSPORT PERMEASE YVFS-RELATED"/>
    <property type="match status" value="1"/>
</dbReference>
<feature type="transmembrane region" description="Helical" evidence="5">
    <location>
        <begin position="100"/>
        <end position="121"/>
    </location>
</feature>